<dbReference type="CDD" id="cd13665">
    <property type="entry name" value="PBP2_TRAP_Dctp3_4"/>
    <property type="match status" value="1"/>
</dbReference>
<dbReference type="Proteomes" id="UP000487350">
    <property type="component" value="Unassembled WGS sequence"/>
</dbReference>
<dbReference type="AlphaFoldDB" id="A0A844B341"/>
<sequence length="342" mass="37274">MKRFNFTITAAALAVCTLCMGAAQAQDKPVALKLSSWVPAQHALNPALQAWADDIKKQSNGTITSTLFPSEQLGKAFDHYDMARDGIADFSYVNPGYQPGRFPIFAASSLPFMISNAKAGSAAIDAWYRQYAAREMKDVKFCFAFAHDPGALHSKKKIVSPAEIKGMKIRPATSTIGQMVTLLGGTNVQSSAPEARDMLERGVAEAITFPWGSLTLFGIDKVTKFHMDVPLYVTPFVWAMNADKYNAMSTAQKKVIDDHCTSEWAEKVGSAWADFEIGGRTKLANEAGHEVYKLTPEQLKAWRDAVAPVEGQWAEGVKKAGGDPKQVLDSLKASLVKYKSAL</sequence>
<dbReference type="Pfam" id="PF03480">
    <property type="entry name" value="DctP"/>
    <property type="match status" value="1"/>
</dbReference>
<evidence type="ECO:0000256" key="2">
    <source>
        <dbReference type="SAM" id="SignalP"/>
    </source>
</evidence>
<keyword evidence="4" id="KW-1185">Reference proteome</keyword>
<dbReference type="EMBL" id="WJBU01000002">
    <property type="protein sequence ID" value="MRD46119.1"/>
    <property type="molecule type" value="Genomic_DNA"/>
</dbReference>
<dbReference type="RefSeq" id="WP_153583473.1">
    <property type="nucleotide sequence ID" value="NZ_WJBU01000002.1"/>
</dbReference>
<dbReference type="NCBIfam" id="NF037995">
    <property type="entry name" value="TRAP_S1"/>
    <property type="match status" value="1"/>
</dbReference>
<evidence type="ECO:0000256" key="1">
    <source>
        <dbReference type="ARBA" id="ARBA00022729"/>
    </source>
</evidence>
<dbReference type="InterPro" id="IPR038404">
    <property type="entry name" value="TRAP_DctP_sf"/>
</dbReference>
<dbReference type="InterPro" id="IPR018389">
    <property type="entry name" value="DctP_fam"/>
</dbReference>
<comment type="caution">
    <text evidence="3">The sequence shown here is derived from an EMBL/GenBank/DDBJ whole genome shotgun (WGS) entry which is preliminary data.</text>
</comment>
<dbReference type="PANTHER" id="PTHR33376">
    <property type="match status" value="1"/>
</dbReference>
<name>A0A844B341_9BURK</name>
<gene>
    <name evidence="3" type="ORF">GHT07_02425</name>
</gene>
<accession>A0A844B341</accession>
<proteinExistence type="predicted"/>
<dbReference type="GO" id="GO:0055085">
    <property type="term" value="P:transmembrane transport"/>
    <property type="evidence" value="ECO:0007669"/>
    <property type="project" value="InterPro"/>
</dbReference>
<evidence type="ECO:0000313" key="4">
    <source>
        <dbReference type="Proteomes" id="UP000487350"/>
    </source>
</evidence>
<dbReference type="Gene3D" id="3.40.190.170">
    <property type="entry name" value="Bacterial extracellular solute-binding protein, family 7"/>
    <property type="match status" value="1"/>
</dbReference>
<dbReference type="PANTHER" id="PTHR33376:SF15">
    <property type="entry name" value="BLL6794 PROTEIN"/>
    <property type="match status" value="1"/>
</dbReference>
<organism evidence="3 4">
    <name type="scientific">Caenimonas koreensis DSM 17982</name>
    <dbReference type="NCBI Taxonomy" id="1121255"/>
    <lineage>
        <taxon>Bacteria</taxon>
        <taxon>Pseudomonadati</taxon>
        <taxon>Pseudomonadota</taxon>
        <taxon>Betaproteobacteria</taxon>
        <taxon>Burkholderiales</taxon>
        <taxon>Comamonadaceae</taxon>
        <taxon>Caenimonas</taxon>
    </lineage>
</organism>
<evidence type="ECO:0000313" key="3">
    <source>
        <dbReference type="EMBL" id="MRD46119.1"/>
    </source>
</evidence>
<feature type="chain" id="PRO_5032817610" evidence="2">
    <location>
        <begin position="26"/>
        <end position="342"/>
    </location>
</feature>
<feature type="signal peptide" evidence="2">
    <location>
        <begin position="1"/>
        <end position="25"/>
    </location>
</feature>
<reference evidence="3 4" key="1">
    <citation type="submission" date="2019-11" db="EMBL/GenBank/DDBJ databases">
        <title>Caenimonas koreensis gen. nov., sp. nov., isolated from activated sludge.</title>
        <authorList>
            <person name="Seung H.R."/>
        </authorList>
    </citation>
    <scope>NUCLEOTIDE SEQUENCE [LARGE SCALE GENOMIC DNA]</scope>
    <source>
        <strain evidence="3 4">EMB320</strain>
    </source>
</reference>
<dbReference type="OrthoDB" id="8912194at2"/>
<protein>
    <submittedName>
        <fullName evidence="3">C4-dicarboxylate ABC transporter</fullName>
    </submittedName>
</protein>
<keyword evidence="1 2" id="KW-0732">Signal</keyword>